<evidence type="ECO:0000256" key="3">
    <source>
        <dbReference type="ARBA" id="ARBA00023125"/>
    </source>
</evidence>
<comment type="caution">
    <text evidence="5">The sequence shown here is derived from an EMBL/GenBank/DDBJ whole genome shotgun (WGS) entry which is preliminary data.</text>
</comment>
<sequence>MESCNTESSLDLPLESLSLQPFLQSLHKEQWQEVRLGEIVDVKHGYAFAGKNITTEHTPNVLVTPGNFHIGGGFKSQKFKYFNGEIPKSFIFSTGDIIVTMTDLSKDGDTLGYSAKIPKDSEHIYLHNQRIGLLLFLRSDICKDFIYWLLRTKNYQAFIVNSATGTSVKHTSPKLIGEYRFPLPPLTTQQKIAEILSSFDDKIDLLHRQNKTLESLALTLFRHYFIDNPKRNEWEEKPLSE</sequence>
<organism evidence="5 6">
    <name type="scientific">Helicobacter bilis</name>
    <dbReference type="NCBI Taxonomy" id="37372"/>
    <lineage>
        <taxon>Bacteria</taxon>
        <taxon>Pseudomonadati</taxon>
        <taxon>Campylobacterota</taxon>
        <taxon>Epsilonproteobacteria</taxon>
        <taxon>Campylobacterales</taxon>
        <taxon>Helicobacteraceae</taxon>
        <taxon>Helicobacter</taxon>
    </lineage>
</organism>
<evidence type="ECO:0000313" key="6">
    <source>
        <dbReference type="Proteomes" id="UP000029870"/>
    </source>
</evidence>
<keyword evidence="2" id="KW-0680">Restriction system</keyword>
<evidence type="ECO:0000256" key="2">
    <source>
        <dbReference type="ARBA" id="ARBA00022747"/>
    </source>
</evidence>
<comment type="similarity">
    <text evidence="1">Belongs to the type-I restriction system S methylase family.</text>
</comment>
<dbReference type="InterPro" id="IPR052021">
    <property type="entry name" value="Type-I_RS_S_subunit"/>
</dbReference>
<keyword evidence="5" id="KW-0378">Hydrolase</keyword>
<accession>A0A6D2C402</accession>
<evidence type="ECO:0000259" key="4">
    <source>
        <dbReference type="Pfam" id="PF01420"/>
    </source>
</evidence>
<evidence type="ECO:0000256" key="1">
    <source>
        <dbReference type="ARBA" id="ARBA00010923"/>
    </source>
</evidence>
<dbReference type="GO" id="GO:0009307">
    <property type="term" value="P:DNA restriction-modification system"/>
    <property type="evidence" value="ECO:0007669"/>
    <property type="project" value="UniProtKB-KW"/>
</dbReference>
<evidence type="ECO:0000313" key="5">
    <source>
        <dbReference type="EMBL" id="TLE02471.1"/>
    </source>
</evidence>
<dbReference type="RefSeq" id="WP_194146745.1">
    <property type="nucleotide sequence ID" value="NZ_JRPG02000022.1"/>
</dbReference>
<dbReference type="PANTHER" id="PTHR30408">
    <property type="entry name" value="TYPE-1 RESTRICTION ENZYME ECOKI SPECIFICITY PROTEIN"/>
    <property type="match status" value="1"/>
</dbReference>
<dbReference type="PANTHER" id="PTHR30408:SF12">
    <property type="entry name" value="TYPE I RESTRICTION ENZYME MJAVIII SPECIFICITY SUBUNIT"/>
    <property type="match status" value="1"/>
</dbReference>
<gene>
    <name evidence="5" type="ORF">LS77_010450</name>
</gene>
<dbReference type="InterPro" id="IPR000055">
    <property type="entry name" value="Restrct_endonuc_typeI_TRD"/>
</dbReference>
<dbReference type="Pfam" id="PF01420">
    <property type="entry name" value="Methylase_S"/>
    <property type="match status" value="1"/>
</dbReference>
<dbReference type="SUPFAM" id="SSF116734">
    <property type="entry name" value="DNA methylase specificity domain"/>
    <property type="match status" value="1"/>
</dbReference>
<dbReference type="InterPro" id="IPR044946">
    <property type="entry name" value="Restrct_endonuc_typeI_TRD_sf"/>
</dbReference>
<feature type="domain" description="Type I restriction modification DNA specificity" evidence="4">
    <location>
        <begin position="29"/>
        <end position="214"/>
    </location>
</feature>
<name>A0A6D2C402_9HELI</name>
<dbReference type="CDD" id="cd17278">
    <property type="entry name" value="RMtype1_S_LdeBORF1052P-TRD2-CR2"/>
    <property type="match status" value="1"/>
</dbReference>
<dbReference type="GO" id="GO:0004519">
    <property type="term" value="F:endonuclease activity"/>
    <property type="evidence" value="ECO:0007669"/>
    <property type="project" value="UniProtKB-KW"/>
</dbReference>
<dbReference type="AlphaFoldDB" id="A0A6D2C402"/>
<keyword evidence="5" id="KW-0255">Endonuclease</keyword>
<proteinExistence type="inferred from homology"/>
<dbReference type="Gene3D" id="3.90.220.20">
    <property type="entry name" value="DNA methylase specificity domains"/>
    <property type="match status" value="1"/>
</dbReference>
<keyword evidence="3" id="KW-0238">DNA-binding</keyword>
<dbReference type="GO" id="GO:0003677">
    <property type="term" value="F:DNA binding"/>
    <property type="evidence" value="ECO:0007669"/>
    <property type="project" value="UniProtKB-KW"/>
</dbReference>
<reference evidence="5 6" key="1">
    <citation type="journal article" date="2014" name="Genome Announc.">
        <title>Draft genome sequences of eight enterohepatic helicobacter species isolated from both laboratory and wild rodents.</title>
        <authorList>
            <person name="Sheh A."/>
            <person name="Shen Z."/>
            <person name="Fox J.G."/>
        </authorList>
    </citation>
    <scope>NUCLEOTIDE SEQUENCE [LARGE SCALE GENOMIC DNA]</scope>
    <source>
        <strain evidence="5 6">Missouri</strain>
    </source>
</reference>
<dbReference type="Proteomes" id="UP000029870">
    <property type="component" value="Unassembled WGS sequence"/>
</dbReference>
<dbReference type="EMBL" id="JRPH02000047">
    <property type="protein sequence ID" value="TLE02471.1"/>
    <property type="molecule type" value="Genomic_DNA"/>
</dbReference>
<keyword evidence="5" id="KW-0540">Nuclease</keyword>
<feature type="non-terminal residue" evidence="5">
    <location>
        <position position="241"/>
    </location>
</feature>
<protein>
    <submittedName>
        <fullName evidence="5">Restriction endonuclease subunit S</fullName>
    </submittedName>
</protein>